<reference evidence="2" key="1">
    <citation type="journal article" date="2014" name="Int. J. Syst. Evol. Microbiol.">
        <title>Complete genome sequence of Corynebacterium casei LMG S-19264T (=DSM 44701T), isolated from a smear-ripened cheese.</title>
        <authorList>
            <consortium name="US DOE Joint Genome Institute (JGI-PGF)"/>
            <person name="Walter F."/>
            <person name="Albersmeier A."/>
            <person name="Kalinowski J."/>
            <person name="Ruckert C."/>
        </authorList>
    </citation>
    <scope>NUCLEOTIDE SEQUENCE</scope>
    <source>
        <strain evidence="2">CGMCC 1.15454</strain>
    </source>
</reference>
<gene>
    <name evidence="2" type="ORF">GCM10011409_25060</name>
</gene>
<keyword evidence="1" id="KW-0812">Transmembrane</keyword>
<dbReference type="RefSeq" id="WP_088051564.1">
    <property type="nucleotide sequence ID" value="NZ_BMJD01000019.1"/>
</dbReference>
<feature type="transmembrane region" description="Helical" evidence="1">
    <location>
        <begin position="12"/>
        <end position="31"/>
    </location>
</feature>
<evidence type="ECO:0000313" key="2">
    <source>
        <dbReference type="EMBL" id="GGB46480.1"/>
    </source>
</evidence>
<dbReference type="Proteomes" id="UP000621492">
    <property type="component" value="Unassembled WGS sequence"/>
</dbReference>
<keyword evidence="3" id="KW-1185">Reference proteome</keyword>
<comment type="caution">
    <text evidence="2">The sequence shown here is derived from an EMBL/GenBank/DDBJ whole genome shotgun (WGS) entry which is preliminary data.</text>
</comment>
<feature type="transmembrane region" description="Helical" evidence="1">
    <location>
        <begin position="78"/>
        <end position="97"/>
    </location>
</feature>
<sequence>MDSSSKILASLNYFSIFFAPFLFPIIVYFVVTEYDVKYHAKRAFLSHIVPFVVLLLAIGLGIAFSFSNSFGLATGTIISGYLIAGILYVIFLIWNVVQGIKIFT</sequence>
<dbReference type="EMBL" id="BMJD01000019">
    <property type="protein sequence ID" value="GGB46480.1"/>
    <property type="molecule type" value="Genomic_DNA"/>
</dbReference>
<feature type="transmembrane region" description="Helical" evidence="1">
    <location>
        <begin position="43"/>
        <end position="66"/>
    </location>
</feature>
<proteinExistence type="predicted"/>
<name>A0A9W5TY90_9BACI</name>
<keyword evidence="1" id="KW-0472">Membrane</keyword>
<keyword evidence="1" id="KW-1133">Transmembrane helix</keyword>
<dbReference type="AlphaFoldDB" id="A0A9W5TY90"/>
<evidence type="ECO:0000256" key="1">
    <source>
        <dbReference type="SAM" id="Phobius"/>
    </source>
</evidence>
<evidence type="ECO:0000313" key="3">
    <source>
        <dbReference type="Proteomes" id="UP000621492"/>
    </source>
</evidence>
<accession>A0A9W5TY90</accession>
<reference evidence="2" key="2">
    <citation type="submission" date="2020-09" db="EMBL/GenBank/DDBJ databases">
        <authorList>
            <person name="Sun Q."/>
            <person name="Zhou Y."/>
        </authorList>
    </citation>
    <scope>NUCLEOTIDE SEQUENCE</scope>
    <source>
        <strain evidence="2">CGMCC 1.15454</strain>
    </source>
</reference>
<protein>
    <submittedName>
        <fullName evidence="2">Membrane protein</fullName>
    </submittedName>
</protein>
<organism evidence="2 3">
    <name type="scientific">Lentibacillus populi</name>
    <dbReference type="NCBI Taxonomy" id="1827502"/>
    <lineage>
        <taxon>Bacteria</taxon>
        <taxon>Bacillati</taxon>
        <taxon>Bacillota</taxon>
        <taxon>Bacilli</taxon>
        <taxon>Bacillales</taxon>
        <taxon>Bacillaceae</taxon>
        <taxon>Lentibacillus</taxon>
    </lineage>
</organism>